<dbReference type="Pfam" id="PF02604">
    <property type="entry name" value="PhdYeFM_antitox"/>
    <property type="match status" value="1"/>
</dbReference>
<keyword evidence="4" id="KW-1185">Reference proteome</keyword>
<dbReference type="STRING" id="633147.Olsu_0330"/>
<name>E1QYJ0_OLSUV</name>
<gene>
    <name evidence="3" type="ordered locus">Olsu_0330</name>
</gene>
<dbReference type="Proteomes" id="UP000000333">
    <property type="component" value="Chromosome"/>
</dbReference>
<organism evidence="3 4">
    <name type="scientific">Olsenella uli (strain ATCC 49627 / DSM 7084 / CCUG 31166 / CIP 109912 / JCM 12494 / LMG 11480 / NCIMB 702895 / VPI D76D-27C)</name>
    <name type="common">Lactobacillus uli</name>
    <dbReference type="NCBI Taxonomy" id="633147"/>
    <lineage>
        <taxon>Bacteria</taxon>
        <taxon>Bacillati</taxon>
        <taxon>Actinomycetota</taxon>
        <taxon>Coriobacteriia</taxon>
        <taxon>Coriobacteriales</taxon>
        <taxon>Atopobiaceae</taxon>
        <taxon>Olsenella</taxon>
    </lineage>
</organism>
<dbReference type="RefSeq" id="WP_013251206.1">
    <property type="nucleotide sequence ID" value="NC_014363.1"/>
</dbReference>
<accession>E1QYJ0</accession>
<comment type="function">
    <text evidence="2">Antitoxin component of a type II toxin-antitoxin (TA) system.</text>
</comment>
<dbReference type="HOGENOM" id="CLU_166037_4_0_11"/>
<dbReference type="GeneID" id="78511793"/>
<comment type="similarity">
    <text evidence="1 2">Belongs to the phD/YefM antitoxin family.</text>
</comment>
<dbReference type="SUPFAM" id="SSF143120">
    <property type="entry name" value="YefM-like"/>
    <property type="match status" value="1"/>
</dbReference>
<dbReference type="InterPro" id="IPR006442">
    <property type="entry name" value="Antitoxin_Phd/YefM"/>
</dbReference>
<dbReference type="AlphaFoldDB" id="E1QYJ0"/>
<protein>
    <recommendedName>
        <fullName evidence="2">Antitoxin</fullName>
    </recommendedName>
</protein>
<dbReference type="OrthoDB" id="3183382at2"/>
<proteinExistence type="inferred from homology"/>
<sequence>MPIAVPIRDLKNTAAFARLVDESPEPITVTKNGYDKFVAMRSQDYMSLQEEVAEARLVRIVTEGDRSYGAGDYADGGRFLSDLRERYGL</sequence>
<evidence type="ECO:0000256" key="1">
    <source>
        <dbReference type="ARBA" id="ARBA00009981"/>
    </source>
</evidence>
<dbReference type="EMBL" id="CP002106">
    <property type="protein sequence ID" value="ADK67454.1"/>
    <property type="molecule type" value="Genomic_DNA"/>
</dbReference>
<dbReference type="KEGG" id="ols:Olsu_0330"/>
<reference evidence="3 4" key="1">
    <citation type="journal article" date="2010" name="Stand. Genomic Sci.">
        <title>Complete genome sequence of Olsenella uli type strain (VPI D76D-27C).</title>
        <authorList>
            <person name="Goker M."/>
            <person name="Held B."/>
            <person name="Lucas S."/>
            <person name="Nolan M."/>
            <person name="Yasawong M."/>
            <person name="Glavina Del Rio T."/>
            <person name="Tice H."/>
            <person name="Cheng J.F."/>
            <person name="Bruce D."/>
            <person name="Detter J.C."/>
            <person name="Tapia R."/>
            <person name="Han C."/>
            <person name="Goodwin L."/>
            <person name="Pitluck S."/>
            <person name="Liolios K."/>
            <person name="Ivanova N."/>
            <person name="Mavromatis K."/>
            <person name="Mikhailova N."/>
            <person name="Pati A."/>
            <person name="Chen A."/>
            <person name="Palaniappan K."/>
            <person name="Land M."/>
            <person name="Hauser L."/>
            <person name="Chang Y.J."/>
            <person name="Jeffries C.D."/>
            <person name="Rohde M."/>
            <person name="Sikorski J."/>
            <person name="Pukall R."/>
            <person name="Woyke T."/>
            <person name="Bristow J."/>
            <person name="Eisen J.A."/>
            <person name="Markowitz V."/>
            <person name="Hugenholtz P."/>
            <person name="Kyrpides N.C."/>
            <person name="Klenk H.P."/>
            <person name="Lapidus A."/>
        </authorList>
    </citation>
    <scope>NUCLEOTIDE SEQUENCE [LARGE SCALE GENOMIC DNA]</scope>
    <source>
        <strain evidence="4">ATCC 49627 / DSM 7084 / CIP 109912 / JCM 12494 / NCIMB 702895 / VPI D76D-27C</strain>
    </source>
</reference>
<dbReference type="InterPro" id="IPR036165">
    <property type="entry name" value="YefM-like_sf"/>
</dbReference>
<evidence type="ECO:0000313" key="4">
    <source>
        <dbReference type="Proteomes" id="UP000000333"/>
    </source>
</evidence>
<dbReference type="PATRIC" id="fig|633147.7.peg.1829"/>
<evidence type="ECO:0000256" key="2">
    <source>
        <dbReference type="RuleBase" id="RU362080"/>
    </source>
</evidence>
<dbReference type="eggNOG" id="COG2161">
    <property type="taxonomic scope" value="Bacteria"/>
</dbReference>
<evidence type="ECO:0000313" key="3">
    <source>
        <dbReference type="EMBL" id="ADK67454.1"/>
    </source>
</evidence>